<gene>
    <name evidence="1" type="ORF">KB449_32610</name>
</gene>
<dbReference type="Proteomes" id="UP001161691">
    <property type="component" value="Unassembled WGS sequence"/>
</dbReference>
<reference evidence="1" key="1">
    <citation type="submission" date="2023-04" db="EMBL/GenBank/DDBJ databases">
        <title>Comparative genomic analysis of Cohnella hashimotonis sp. nov., isolated from the International Space Station.</title>
        <authorList>
            <person name="Venkateswaran K."/>
            <person name="Simpson A."/>
        </authorList>
    </citation>
    <scope>NUCLEOTIDE SEQUENCE</scope>
    <source>
        <strain evidence="1">F6_2S_P_1</strain>
    </source>
</reference>
<evidence type="ECO:0000313" key="2">
    <source>
        <dbReference type="Proteomes" id="UP001161691"/>
    </source>
</evidence>
<comment type="caution">
    <text evidence="1">The sequence shown here is derived from an EMBL/GenBank/DDBJ whole genome shotgun (WGS) entry which is preliminary data.</text>
</comment>
<protein>
    <submittedName>
        <fullName evidence="1">DUF1963 domain-containing protein</fullName>
    </submittedName>
</protein>
<accession>A0ABT6TS85</accession>
<sequence>MTERIPCQNVGCSATILPATALKTGGICMPCHQKKLAREREAYILQNRKDVDRYDGVTDPVEILKIMHAPRQYDPLVREIPYPKGAQELYHSLTAAQREQMETYAISLIEQEDFDQAETILLSLVCFTNERIERGLVALFRQEKYDPGILYKAAGPAIRDELIRLVQRDTDNRNHLLLALAWIGDEEVVQLFAKWRKSPPRWASDLYLPPEKYAHEAGWELDQEGRKRLLFHPACYHFEVCEEGSGEKEPARSAVAALQTDEQACPWCRGKLTVLLDFDLTAPIARFLKLSGQRLKIAACLHCNCYGTVFTKVTLDGGYSWSPLNIVPEYLPDTDPDEGIFSFPLRLSDRPRGTYEGAYWTLEAPASQIGGHPSWIQDADYPACPCCQETTTFIGQIDMEQAADSEGIYYAFLCRACLIAAVNYQQS</sequence>
<evidence type="ECO:0000313" key="1">
    <source>
        <dbReference type="EMBL" id="MDI4649716.1"/>
    </source>
</evidence>
<organism evidence="1 2">
    <name type="scientific">Cohnella hashimotonis</name>
    <dbReference type="NCBI Taxonomy" id="2826895"/>
    <lineage>
        <taxon>Bacteria</taxon>
        <taxon>Bacillati</taxon>
        <taxon>Bacillota</taxon>
        <taxon>Bacilli</taxon>
        <taxon>Bacillales</taxon>
        <taxon>Paenibacillaceae</taxon>
        <taxon>Cohnella</taxon>
    </lineage>
</organism>
<proteinExistence type="predicted"/>
<keyword evidence="2" id="KW-1185">Reference proteome</keyword>
<dbReference type="RefSeq" id="WP_282912326.1">
    <property type="nucleotide sequence ID" value="NZ_JAGRPV010000001.1"/>
</dbReference>
<name>A0ABT6TS85_9BACL</name>
<dbReference type="EMBL" id="JAGRPV010000001">
    <property type="protein sequence ID" value="MDI4649716.1"/>
    <property type="molecule type" value="Genomic_DNA"/>
</dbReference>